<dbReference type="InterPro" id="IPR051531">
    <property type="entry name" value="N-acetyltransferase"/>
</dbReference>
<dbReference type="PANTHER" id="PTHR43792:SF13">
    <property type="entry name" value="ACETYLTRANSFERASE"/>
    <property type="match status" value="1"/>
</dbReference>
<gene>
    <name evidence="2" type="ORF">DSM107010_69550</name>
</gene>
<dbReference type="AlphaFoldDB" id="A0AB37U8Z4"/>
<protein>
    <recommendedName>
        <fullName evidence="1">N-acetyltransferase domain-containing protein</fullName>
    </recommendedName>
</protein>
<dbReference type="CDD" id="cd04301">
    <property type="entry name" value="NAT_SF"/>
    <property type="match status" value="1"/>
</dbReference>
<keyword evidence="3" id="KW-1185">Reference proteome</keyword>
<evidence type="ECO:0000259" key="1">
    <source>
        <dbReference type="PROSITE" id="PS51186"/>
    </source>
</evidence>
<dbReference type="Gene3D" id="3.40.630.30">
    <property type="match status" value="1"/>
</dbReference>
<evidence type="ECO:0000313" key="3">
    <source>
        <dbReference type="Proteomes" id="UP000282574"/>
    </source>
</evidence>
<comment type="caution">
    <text evidence="2">The sequence shown here is derived from an EMBL/GenBank/DDBJ whole genome shotgun (WGS) entry which is preliminary data.</text>
</comment>
<dbReference type="PROSITE" id="PS51186">
    <property type="entry name" value="GNAT"/>
    <property type="match status" value="1"/>
</dbReference>
<proteinExistence type="predicted"/>
<feature type="domain" description="N-acetyltransferase" evidence="1">
    <location>
        <begin position="3"/>
        <end position="163"/>
    </location>
</feature>
<dbReference type="InterPro" id="IPR000182">
    <property type="entry name" value="GNAT_dom"/>
</dbReference>
<dbReference type="InterPro" id="IPR016181">
    <property type="entry name" value="Acyl_CoA_acyltransferase"/>
</dbReference>
<dbReference type="GO" id="GO:0016747">
    <property type="term" value="F:acyltransferase activity, transferring groups other than amino-acyl groups"/>
    <property type="evidence" value="ECO:0007669"/>
    <property type="project" value="InterPro"/>
</dbReference>
<dbReference type="PANTHER" id="PTHR43792">
    <property type="entry name" value="GNAT FAMILY, PUTATIVE (AFU_ORTHOLOGUE AFUA_3G00765)-RELATED-RELATED"/>
    <property type="match status" value="1"/>
</dbReference>
<dbReference type="RefSeq" id="WP_106171434.1">
    <property type="nucleotide sequence ID" value="NZ_JAVKZF010000004.1"/>
</dbReference>
<reference evidence="2 3" key="1">
    <citation type="journal article" date="2019" name="Genome Biol. Evol.">
        <title>Day and night: Metabolic profiles and evolutionary relationships of six axenic non-marine cyanobacteria.</title>
        <authorList>
            <person name="Will S.E."/>
            <person name="Henke P."/>
            <person name="Boedeker C."/>
            <person name="Huang S."/>
            <person name="Brinkmann H."/>
            <person name="Rohde M."/>
            <person name="Jarek M."/>
            <person name="Friedl T."/>
            <person name="Seufert S."/>
            <person name="Schumacher M."/>
            <person name="Overmann J."/>
            <person name="Neumann-Schaal M."/>
            <person name="Petersen J."/>
        </authorList>
    </citation>
    <scope>NUCLEOTIDE SEQUENCE [LARGE SCALE GENOMIC DNA]</scope>
    <source>
        <strain evidence="2 3">SAG 39.79</strain>
    </source>
</reference>
<organism evidence="2 3">
    <name type="scientific">Chroococcidiopsis cubana SAG 39.79</name>
    <dbReference type="NCBI Taxonomy" id="388085"/>
    <lineage>
        <taxon>Bacteria</taxon>
        <taxon>Bacillati</taxon>
        <taxon>Cyanobacteriota</taxon>
        <taxon>Cyanophyceae</taxon>
        <taxon>Chroococcidiopsidales</taxon>
        <taxon>Chroococcidiopsidaceae</taxon>
        <taxon>Chroococcidiopsis</taxon>
    </lineage>
</organism>
<evidence type="ECO:0000313" key="2">
    <source>
        <dbReference type="EMBL" id="RUS98068.1"/>
    </source>
</evidence>
<accession>A0AB37U8Z4</accession>
<dbReference type="EMBL" id="RSCK01000164">
    <property type="protein sequence ID" value="RUS98068.1"/>
    <property type="molecule type" value="Genomic_DNA"/>
</dbReference>
<name>A0AB37U8Z4_9CYAN</name>
<dbReference type="SUPFAM" id="SSF55729">
    <property type="entry name" value="Acyl-CoA N-acyltransferases (Nat)"/>
    <property type="match status" value="1"/>
</dbReference>
<sequence length="166" mass="18768">MNVEIVPCSVQHLEYLIEDIDAFRQAYGLQVVDGYMPFEGALQHILNQFQTLQIWYPWLPYLFLFHPDRTLVGFGGFKSVPDSRRMVEIGYSVAPSYRGKGFATSAACQLIKIAFESELVDCVSAHTLAEPNASTRVLAKCGMTKVSETVDPDVGAVWRWEIRKNF</sequence>
<dbReference type="Proteomes" id="UP000282574">
    <property type="component" value="Unassembled WGS sequence"/>
</dbReference>
<dbReference type="Pfam" id="PF13302">
    <property type="entry name" value="Acetyltransf_3"/>
    <property type="match status" value="1"/>
</dbReference>